<dbReference type="AlphaFoldDB" id="A0A482XEM9"/>
<dbReference type="PANTHER" id="PTHR36299">
    <property type="entry name" value="AGAP008005-PA"/>
    <property type="match status" value="1"/>
</dbReference>
<feature type="chain" id="PRO_5019739834" description="DUF4773 domain-containing protein" evidence="2">
    <location>
        <begin position="23"/>
        <end position="214"/>
    </location>
</feature>
<dbReference type="GO" id="GO:0051536">
    <property type="term" value="F:iron-sulfur cluster binding"/>
    <property type="evidence" value="ECO:0007669"/>
    <property type="project" value="InterPro"/>
</dbReference>
<sequence length="214" mass="23959">MFQKYSITIVVLILVSVDKSLEQDEVPSENNELTPANNQQNTPKPQTTVPIIVQTTVPPKPLITYPCSCGGGQCGCCTGNVLPIGQIACTNVTYDPDEFRFHLKMYFNERIVYQTSMSGQNPRPVCVPIRALNFKFCARMHNVYMVGRNVHACMSVDGTWRTTELFNYHFDCFRIGTEGVAFVKPEDGGGLPPPPPEDVLKPGEEDYDDTARRY</sequence>
<feature type="domain" description="DUF4773" evidence="3">
    <location>
        <begin position="66"/>
        <end position="179"/>
    </location>
</feature>
<organism evidence="4 5">
    <name type="scientific">Laodelphax striatellus</name>
    <name type="common">Small brown planthopper</name>
    <name type="synonym">Delphax striatella</name>
    <dbReference type="NCBI Taxonomy" id="195883"/>
    <lineage>
        <taxon>Eukaryota</taxon>
        <taxon>Metazoa</taxon>
        <taxon>Ecdysozoa</taxon>
        <taxon>Arthropoda</taxon>
        <taxon>Hexapoda</taxon>
        <taxon>Insecta</taxon>
        <taxon>Pterygota</taxon>
        <taxon>Neoptera</taxon>
        <taxon>Paraneoptera</taxon>
        <taxon>Hemiptera</taxon>
        <taxon>Auchenorrhyncha</taxon>
        <taxon>Fulgoroidea</taxon>
        <taxon>Delphacidae</taxon>
        <taxon>Criomorphinae</taxon>
        <taxon>Laodelphax</taxon>
    </lineage>
</organism>
<reference evidence="4 5" key="1">
    <citation type="journal article" date="2017" name="Gigascience">
        <title>Genome sequence of the small brown planthopper, Laodelphax striatellus.</title>
        <authorList>
            <person name="Zhu J."/>
            <person name="Jiang F."/>
            <person name="Wang X."/>
            <person name="Yang P."/>
            <person name="Bao Y."/>
            <person name="Zhao W."/>
            <person name="Wang W."/>
            <person name="Lu H."/>
            <person name="Wang Q."/>
            <person name="Cui N."/>
            <person name="Li J."/>
            <person name="Chen X."/>
            <person name="Luo L."/>
            <person name="Yu J."/>
            <person name="Kang L."/>
            <person name="Cui F."/>
        </authorList>
    </citation>
    <scope>NUCLEOTIDE SEQUENCE [LARGE SCALE GENOMIC DNA]</scope>
    <source>
        <strain evidence="4">Lst14</strain>
    </source>
</reference>
<gene>
    <name evidence="4" type="ORF">LSTR_LSTR003807</name>
</gene>
<accession>A0A482XEM9</accession>
<keyword evidence="5" id="KW-1185">Reference proteome</keyword>
<evidence type="ECO:0000313" key="5">
    <source>
        <dbReference type="Proteomes" id="UP000291343"/>
    </source>
</evidence>
<dbReference type="Proteomes" id="UP000291343">
    <property type="component" value="Unassembled WGS sequence"/>
</dbReference>
<feature type="compositionally biased region" description="Basic and acidic residues" evidence="1">
    <location>
        <begin position="198"/>
        <end position="214"/>
    </location>
</feature>
<evidence type="ECO:0000256" key="2">
    <source>
        <dbReference type="SAM" id="SignalP"/>
    </source>
</evidence>
<feature type="signal peptide" evidence="2">
    <location>
        <begin position="1"/>
        <end position="22"/>
    </location>
</feature>
<dbReference type="InParanoid" id="A0A482XEM9"/>
<keyword evidence="2" id="KW-0732">Signal</keyword>
<dbReference type="SUPFAM" id="SSF54292">
    <property type="entry name" value="2Fe-2S ferredoxin-like"/>
    <property type="match status" value="1"/>
</dbReference>
<comment type="caution">
    <text evidence="4">The sequence shown here is derived from an EMBL/GenBank/DDBJ whole genome shotgun (WGS) entry which is preliminary data.</text>
</comment>
<evidence type="ECO:0000313" key="4">
    <source>
        <dbReference type="EMBL" id="RZF44167.1"/>
    </source>
</evidence>
<protein>
    <recommendedName>
        <fullName evidence="3">DUF4773 domain-containing protein</fullName>
    </recommendedName>
</protein>
<dbReference type="InterPro" id="IPR036010">
    <property type="entry name" value="2Fe-2S_ferredoxin-like_sf"/>
</dbReference>
<dbReference type="EMBL" id="QKKF02011224">
    <property type="protein sequence ID" value="RZF44167.1"/>
    <property type="molecule type" value="Genomic_DNA"/>
</dbReference>
<name>A0A482XEM9_LAOST</name>
<feature type="compositionally biased region" description="Polar residues" evidence="1">
    <location>
        <begin position="28"/>
        <end position="44"/>
    </location>
</feature>
<feature type="region of interest" description="Disordered" evidence="1">
    <location>
        <begin position="184"/>
        <end position="214"/>
    </location>
</feature>
<proteinExistence type="predicted"/>
<evidence type="ECO:0000259" key="3">
    <source>
        <dbReference type="Pfam" id="PF15998"/>
    </source>
</evidence>
<feature type="region of interest" description="Disordered" evidence="1">
    <location>
        <begin position="25"/>
        <end position="46"/>
    </location>
</feature>
<dbReference type="Pfam" id="PF15998">
    <property type="entry name" value="DUF4773"/>
    <property type="match status" value="1"/>
</dbReference>
<dbReference type="PANTHER" id="PTHR36299:SF4">
    <property type="entry name" value="GH07892P-RELATED"/>
    <property type="match status" value="1"/>
</dbReference>
<evidence type="ECO:0000256" key="1">
    <source>
        <dbReference type="SAM" id="MobiDB-lite"/>
    </source>
</evidence>
<dbReference type="OrthoDB" id="8189990at2759"/>
<dbReference type="InterPro" id="IPR031941">
    <property type="entry name" value="DUF4773"/>
</dbReference>